<protein>
    <submittedName>
        <fullName evidence="3">Ldh family oxidoreductase</fullName>
    </submittedName>
</protein>
<comment type="caution">
    <text evidence="3">The sequence shown here is derived from an EMBL/GenBank/DDBJ whole genome shotgun (WGS) entry which is preliminary data.</text>
</comment>
<dbReference type="InterPro" id="IPR036111">
    <property type="entry name" value="Mal/L-sulfo/L-lacto_DH-like_sf"/>
</dbReference>
<dbReference type="SUPFAM" id="SSF89733">
    <property type="entry name" value="L-sulfolactate dehydrogenase-like"/>
    <property type="match status" value="1"/>
</dbReference>
<dbReference type="EMBL" id="JBHTAI010000002">
    <property type="protein sequence ID" value="MFC7147738.1"/>
    <property type="molecule type" value="Genomic_DNA"/>
</dbReference>
<dbReference type="InterPro" id="IPR043144">
    <property type="entry name" value="Mal/L-sulf/L-lact_DH-like_ah"/>
</dbReference>
<keyword evidence="2" id="KW-0560">Oxidoreductase</keyword>
<dbReference type="PANTHER" id="PTHR11091:SF0">
    <property type="entry name" value="MALATE DEHYDROGENASE"/>
    <property type="match status" value="1"/>
</dbReference>
<dbReference type="PANTHER" id="PTHR11091">
    <property type="entry name" value="OXIDOREDUCTASE-RELATED"/>
    <property type="match status" value="1"/>
</dbReference>
<reference evidence="4" key="1">
    <citation type="journal article" date="2019" name="Int. J. Syst. Evol. Microbiol.">
        <title>The Global Catalogue of Microorganisms (GCM) 10K type strain sequencing project: providing services to taxonomists for standard genome sequencing and annotation.</title>
        <authorList>
            <consortium name="The Broad Institute Genomics Platform"/>
            <consortium name="The Broad Institute Genome Sequencing Center for Infectious Disease"/>
            <person name="Wu L."/>
            <person name="Ma J."/>
        </authorList>
    </citation>
    <scope>NUCLEOTIDE SEQUENCE [LARGE SCALE GENOMIC DNA]</scope>
    <source>
        <strain evidence="4">KCTC 12907</strain>
    </source>
</reference>
<name>A0ABW2F3F7_9BACL</name>
<comment type="similarity">
    <text evidence="1">Belongs to the LDH2/MDH2 oxidoreductase family.</text>
</comment>
<dbReference type="InterPro" id="IPR043143">
    <property type="entry name" value="Mal/L-sulf/L-lact_DH-like_NADP"/>
</dbReference>
<keyword evidence="4" id="KW-1185">Reference proteome</keyword>
<proteinExistence type="inferred from homology"/>
<dbReference type="RefSeq" id="WP_378048153.1">
    <property type="nucleotide sequence ID" value="NZ_JBHMDN010000016.1"/>
</dbReference>
<dbReference type="Pfam" id="PF02615">
    <property type="entry name" value="Ldh_2"/>
    <property type="match status" value="1"/>
</dbReference>
<evidence type="ECO:0000256" key="1">
    <source>
        <dbReference type="ARBA" id="ARBA00006056"/>
    </source>
</evidence>
<accession>A0ABW2F3F7</accession>
<evidence type="ECO:0000256" key="2">
    <source>
        <dbReference type="ARBA" id="ARBA00023002"/>
    </source>
</evidence>
<dbReference type="Gene3D" id="3.30.1370.60">
    <property type="entry name" value="Hypothetical oxidoreductase yiak, domain 2"/>
    <property type="match status" value="1"/>
</dbReference>
<dbReference type="Proteomes" id="UP001596378">
    <property type="component" value="Unassembled WGS sequence"/>
</dbReference>
<evidence type="ECO:0000313" key="3">
    <source>
        <dbReference type="EMBL" id="MFC7147738.1"/>
    </source>
</evidence>
<sequence>MTANMIFRDEQLRWFGSEVLMRAGVPEAGARLVAETLVDADLHGVDSHGVVRLDIYLKRLEGGMIEAAAAPAVLRDHAPVLLIDGKNNFGAVAGQFALEQVLDSARRHGCGIAGIRHSNHFGTCAYYARKAIDEGFILIALSNASQTMPPAGGLRPFLGTNPLCVGIPAGERLPFVLDMATSVVARGKIIVAAEKKEPIPAGWAIDKEGRPTTDAQAALAGSVLPLGGPKGYAIAMFIDILCGVLTGAGYGDKVHNMYEDWVNPQNVGHLFIALDVERFMPQAEFRSRMDQYIDALKAEPKAPGVAEIFVPGELEHRTFERRKRDGIVLPAGVATALRGWGKKYGVELDGHASA</sequence>
<gene>
    <name evidence="3" type="ORF">ACFQMJ_04230</name>
</gene>
<dbReference type="Gene3D" id="1.10.1530.10">
    <property type="match status" value="1"/>
</dbReference>
<dbReference type="InterPro" id="IPR003767">
    <property type="entry name" value="Malate/L-lactate_DH-like"/>
</dbReference>
<organism evidence="3 4">
    <name type="scientific">Cohnella cellulosilytica</name>
    <dbReference type="NCBI Taxonomy" id="986710"/>
    <lineage>
        <taxon>Bacteria</taxon>
        <taxon>Bacillati</taxon>
        <taxon>Bacillota</taxon>
        <taxon>Bacilli</taxon>
        <taxon>Bacillales</taxon>
        <taxon>Paenibacillaceae</taxon>
        <taxon>Cohnella</taxon>
    </lineage>
</organism>
<evidence type="ECO:0000313" key="4">
    <source>
        <dbReference type="Proteomes" id="UP001596378"/>
    </source>
</evidence>